<feature type="transmembrane region" description="Helical" evidence="3">
    <location>
        <begin position="29"/>
        <end position="48"/>
    </location>
</feature>
<evidence type="ECO:0000313" key="4">
    <source>
        <dbReference type="EMBL" id="NJP96645.1"/>
    </source>
</evidence>
<dbReference type="Proteomes" id="UP000696294">
    <property type="component" value="Unassembled WGS sequence"/>
</dbReference>
<name>A0ABX1BFX3_9ACTN</name>
<keyword evidence="1" id="KW-0802">TPR repeat</keyword>
<evidence type="ECO:0000313" key="5">
    <source>
        <dbReference type="Proteomes" id="UP000696294"/>
    </source>
</evidence>
<reference evidence="4 5" key="1">
    <citation type="submission" date="2020-03" db="EMBL/GenBank/DDBJ databases">
        <title>WGS of actinomycetes isolated from Thailand.</title>
        <authorList>
            <person name="Thawai C."/>
        </authorList>
    </citation>
    <scope>NUCLEOTIDE SEQUENCE [LARGE SCALE GENOMIC DNA]</scope>
    <source>
        <strain evidence="4 5">FMUSA5-5</strain>
    </source>
</reference>
<evidence type="ECO:0000256" key="3">
    <source>
        <dbReference type="SAM" id="Phobius"/>
    </source>
</evidence>
<dbReference type="InterPro" id="IPR027417">
    <property type="entry name" value="P-loop_NTPase"/>
</dbReference>
<evidence type="ECO:0000256" key="1">
    <source>
        <dbReference type="PROSITE-ProRule" id="PRU00339"/>
    </source>
</evidence>
<organism evidence="4 5">
    <name type="scientific">Nonomuraea composti</name>
    <dbReference type="NCBI Taxonomy" id="2720023"/>
    <lineage>
        <taxon>Bacteria</taxon>
        <taxon>Bacillati</taxon>
        <taxon>Actinomycetota</taxon>
        <taxon>Actinomycetes</taxon>
        <taxon>Streptosporangiales</taxon>
        <taxon>Streptosporangiaceae</taxon>
        <taxon>Nonomuraea</taxon>
    </lineage>
</organism>
<dbReference type="PROSITE" id="PS50005">
    <property type="entry name" value="TPR"/>
    <property type="match status" value="1"/>
</dbReference>
<feature type="repeat" description="TPR" evidence="1">
    <location>
        <begin position="525"/>
        <end position="558"/>
    </location>
</feature>
<sequence>MAVIAAGNSTFGWNILIDPSNPNAKYLGVLNQTVGIIGVFSSIAIGLYQIRLSKRAGGSAPASEGQPRQDGSGETALPSAPVPRRKPGIIDHGEDLADLRQRLTGSRSGIVIVTGPPGIGKAELVEEVLWELEHTPPGPSGQPGVRVLRCEAGPDMAPGAGLDVGMLAAAVGNLSDDDVALQEAISSDSPPLDELRAALEKSAGDTRVIIAVRHAEHLLDPVTRQLRDPELDEAFEVLTRNDQVTVIVILMTRHSPEPLGRSTWSKLQEPISVKGLDRRDFIEYLHRLPADDTEVFKAVAKLHSQLRGNPRLAQLAYAAFQSARQESNELLAELKDSKSGDRVLGTLMQHVIGGLKHLQHQVLEALDAYDTAVRVDAVCALVVEEHHDPYPAAPVRNALEKLVKMHLVVKTAHDEYRLGLSQTERKWAGLPDKNKPVNDKWHNLLRRAAYELHDRRVTPPRTLADLRLHLAELRALLWAGDLWDRAYNRIHDDLDPELRTRNHTSLLLEAREKLRGKLGNEMREMANHNALGELYASKSDFPKAHQEFSKALEYANDLRNLPLRTVIRANWAMVYWRNFEVETAYGYYELARDDHDELSQSNPEVYRDLLPLRMNILEGLADCHRHWGEYSDALQFAEKARALPESTEYPHTPETQGLTVHRRASIGMKLASWHAELGEDRITEQMDETVRAEVNGLGHDWLRSGYLSGHAYLLAGRNAKEAIEAAGQAVELASKFADPVILLQARTTLCLAYLREHDLDRAARQVEAAMQYHRSGDSLLPLALQGLVAAAAPSSDTGGPRAGELFQRLQTQAEERLDQDSHDVAAWDFKGFAGCGLFLDGQGVLKDAIAAFHTARHTTRDAARVREPTPGLVEQWLFLLERLNACGPRPGLLQPVIDVLEATQLHTSGS</sequence>
<dbReference type="InterPro" id="IPR019734">
    <property type="entry name" value="TPR_rpt"/>
</dbReference>
<dbReference type="InterPro" id="IPR011990">
    <property type="entry name" value="TPR-like_helical_dom_sf"/>
</dbReference>
<dbReference type="RefSeq" id="WP_168018182.1">
    <property type="nucleotide sequence ID" value="NZ_JAATEP010000052.1"/>
</dbReference>
<comment type="caution">
    <text evidence="4">The sequence shown here is derived from an EMBL/GenBank/DDBJ whole genome shotgun (WGS) entry which is preliminary data.</text>
</comment>
<keyword evidence="4" id="KW-0547">Nucleotide-binding</keyword>
<evidence type="ECO:0000256" key="2">
    <source>
        <dbReference type="SAM" id="MobiDB-lite"/>
    </source>
</evidence>
<keyword evidence="5" id="KW-1185">Reference proteome</keyword>
<accession>A0ABX1BFX3</accession>
<dbReference type="SUPFAM" id="SSF52540">
    <property type="entry name" value="P-loop containing nucleoside triphosphate hydrolases"/>
    <property type="match status" value="1"/>
</dbReference>
<keyword evidence="3" id="KW-1133">Transmembrane helix</keyword>
<dbReference type="EMBL" id="JAATEP010000052">
    <property type="protein sequence ID" value="NJP96645.1"/>
    <property type="molecule type" value="Genomic_DNA"/>
</dbReference>
<keyword evidence="3" id="KW-0472">Membrane</keyword>
<protein>
    <submittedName>
        <fullName evidence="4">ATP-binding protein</fullName>
    </submittedName>
</protein>
<keyword evidence="4" id="KW-0067">ATP-binding</keyword>
<gene>
    <name evidence="4" type="ORF">HCN51_45680</name>
</gene>
<dbReference type="GO" id="GO:0005524">
    <property type="term" value="F:ATP binding"/>
    <property type="evidence" value="ECO:0007669"/>
    <property type="project" value="UniProtKB-KW"/>
</dbReference>
<dbReference type="SUPFAM" id="SSF48452">
    <property type="entry name" value="TPR-like"/>
    <property type="match status" value="1"/>
</dbReference>
<feature type="region of interest" description="Disordered" evidence="2">
    <location>
        <begin position="57"/>
        <end position="91"/>
    </location>
</feature>
<dbReference type="Gene3D" id="1.25.40.10">
    <property type="entry name" value="Tetratricopeptide repeat domain"/>
    <property type="match status" value="2"/>
</dbReference>
<proteinExistence type="predicted"/>
<keyword evidence="3" id="KW-0812">Transmembrane</keyword>